<dbReference type="Proteomes" id="UP001652740">
    <property type="component" value="Unplaced"/>
</dbReference>
<dbReference type="InterPro" id="IPR045357">
    <property type="entry name" value="Aminopeptidase_N-like_N"/>
</dbReference>
<evidence type="ECO:0000256" key="1">
    <source>
        <dbReference type="ARBA" id="ARBA00001703"/>
    </source>
</evidence>
<comment type="similarity">
    <text evidence="4">Belongs to the peptidase M1 family.</text>
</comment>
<evidence type="ECO:0000259" key="29">
    <source>
        <dbReference type="Pfam" id="PF17900"/>
    </source>
</evidence>
<dbReference type="InterPro" id="IPR050344">
    <property type="entry name" value="Peptidase_M1_aminopeptidases"/>
</dbReference>
<evidence type="ECO:0000256" key="2">
    <source>
        <dbReference type="ARBA" id="ARBA00004401"/>
    </source>
</evidence>
<dbReference type="Gene3D" id="2.60.40.1730">
    <property type="entry name" value="tricorn interacting facor f3 domain"/>
    <property type="match status" value="1"/>
</dbReference>
<dbReference type="Pfam" id="PF11838">
    <property type="entry name" value="ERAP1_C"/>
    <property type="match status" value="1"/>
</dbReference>
<dbReference type="GO" id="GO:0006508">
    <property type="term" value="P:proteolysis"/>
    <property type="evidence" value="ECO:0007669"/>
    <property type="project" value="UniProtKB-KW"/>
</dbReference>
<dbReference type="RefSeq" id="XP_031767696.2">
    <property type="nucleotide sequence ID" value="XM_031911836.2"/>
</dbReference>
<evidence type="ECO:0000256" key="11">
    <source>
        <dbReference type="ARBA" id="ARBA00022692"/>
    </source>
</evidence>
<evidence type="ECO:0000256" key="3">
    <source>
        <dbReference type="ARBA" id="ARBA00004609"/>
    </source>
</evidence>
<reference evidence="31" key="1">
    <citation type="submission" date="2025-08" db="UniProtKB">
        <authorList>
            <consortium name="RefSeq"/>
        </authorList>
    </citation>
    <scope>IDENTIFICATION</scope>
    <source>
        <tissue evidence="31">Whole larvae</tissue>
    </source>
</reference>
<evidence type="ECO:0000256" key="24">
    <source>
        <dbReference type="PIRSR" id="PIRSR634016-3"/>
    </source>
</evidence>
<dbReference type="Gene3D" id="1.25.50.20">
    <property type="match status" value="1"/>
</dbReference>
<keyword evidence="16" id="KW-0735">Signal-anchor</keyword>
<keyword evidence="20" id="KW-1015">Disulfide bond</keyword>
<keyword evidence="30" id="KW-1185">Reference proteome</keyword>
<evidence type="ECO:0000256" key="7">
    <source>
        <dbReference type="ARBA" id="ARBA00022438"/>
    </source>
</evidence>
<feature type="domain" description="Peptidase M1 membrane alanine aminopeptidase" evidence="27">
    <location>
        <begin position="297"/>
        <end position="509"/>
    </location>
</feature>
<keyword evidence="14 24" id="KW-0862">Zinc</keyword>
<evidence type="ECO:0000256" key="4">
    <source>
        <dbReference type="ARBA" id="ARBA00010136"/>
    </source>
</evidence>
<feature type="binding site" evidence="24">
    <location>
        <position position="396"/>
    </location>
    <ligand>
        <name>Zn(2+)</name>
        <dbReference type="ChEBI" id="CHEBI:29105"/>
        <note>catalytic</note>
    </ligand>
</feature>
<keyword evidence="21" id="KW-0325">Glycoprotein</keyword>
<comment type="subunit">
    <text evidence="5">Homodimer; disulfide-linked.</text>
</comment>
<keyword evidence="26" id="KW-0732">Signal</keyword>
<sequence length="1007" mass="115519">MMVTLNLLILILIYTNVYAIPYNPSPLRTTIFGDEMIEGEIFEDLRYINEVTGSTRNIDPSDYRLPRATRPKEYDLLLHIDIEKLAFSGTVTIYLYATQPNVNEIVIHTDELKIESVVLKKDNVTVPQSYFEQEELDFLRVQLVNSTLEYNADGDQIYELTVKFEADLRDDMTGLYKSWFRNENYTAEVSYIATTHFQATAARRAFPCYDEPSFKAEFNIVIRRPSSYKSWTGTRRLTTRNSSIPGYEEDVFSTTPVMSTYLLAFIIAEYQSVYADESLAYEVIARPAAIRDNQFQYALEFGQKLLSRMSDHIGIDFYDVHENLKMTQASIPDFAAGAMENWGLLIYREAYLMYNGNHTNSNYKQLISYILSHEIAHMWFGNLVTCDWWNDLWLNEGFARYYQYYLTDWEDSEFGFETRFINEQVHAALLSDSVQSAHPLTQTGIGSPTEARSMFTTISYGKGAAVLRMTEHLLTFDVYKQGLKYYLDNRKFNTALPIHLFEALQRAANEFGAIEEYGSDFSVIEYFKTWSEQGGHPVLNVQVNHQTGEMIISQQRFNINVGYGTASRNWIIPITFATASNPDFENTKPTHIIKNGVTVIDRKSIGDEWVIFNKQQTGYYRVNYDDYTWDLIAIALKTNRTVIHEFNRAQIVNDVFQFARSGIMSYPKALNILSFLANETDYAPWVTAMSGFTWLRNRFASTPHLPKLEGLIIDWASNVMDNLGYYPQEGESFMRSYLRYQLAPIMCAMNVTKCRDAAKEQFEQLKSSNTYEVPVDSRNWVYCNALRDGTEEDFNLLWERYQRHQVYNEKILLLSALGCTPHKNSLYTYMDAIVQENHIIRRQDYTTAFNAAVSGNEGNTQIAFQFIKDNLPTVDAAFVVRSTLATPLSYVSARLRTEDEVNEFEQWARDNRMALGDHYNAIMSGANSARNSINWVQQVQDDVINYILGNVDPITTTTSAPTTTTVITTVSPEAILRPSTPELPDSAVTTALSLIVLISTICVNLIF</sequence>
<evidence type="ECO:0000256" key="13">
    <source>
        <dbReference type="ARBA" id="ARBA00022801"/>
    </source>
</evidence>
<organism evidence="30 31">
    <name type="scientific">Galleria mellonella</name>
    <name type="common">Greater wax moth</name>
    <dbReference type="NCBI Taxonomy" id="7137"/>
    <lineage>
        <taxon>Eukaryota</taxon>
        <taxon>Metazoa</taxon>
        <taxon>Ecdysozoa</taxon>
        <taxon>Arthropoda</taxon>
        <taxon>Hexapoda</taxon>
        <taxon>Insecta</taxon>
        <taxon>Pterygota</taxon>
        <taxon>Neoptera</taxon>
        <taxon>Endopterygota</taxon>
        <taxon>Lepidoptera</taxon>
        <taxon>Glossata</taxon>
        <taxon>Ditrysia</taxon>
        <taxon>Pyraloidea</taxon>
        <taxon>Pyralidae</taxon>
        <taxon>Galleriinae</taxon>
        <taxon>Galleria</taxon>
    </lineage>
</organism>
<keyword evidence="15" id="KW-0106">Calcium</keyword>
<feature type="domain" description="ERAP1-like C-terminal" evidence="28">
    <location>
        <begin position="609"/>
        <end position="911"/>
    </location>
</feature>
<dbReference type="Gene3D" id="2.60.40.1910">
    <property type="match status" value="1"/>
</dbReference>
<dbReference type="GO" id="GO:0004230">
    <property type="term" value="F:glutamyl aminopeptidase activity"/>
    <property type="evidence" value="ECO:0007669"/>
    <property type="project" value="UniProtKB-EC"/>
</dbReference>
<dbReference type="EC" id="3.4.11.7" evidence="6"/>
<dbReference type="InterPro" id="IPR024571">
    <property type="entry name" value="ERAP1-like_C_dom"/>
</dbReference>
<dbReference type="GeneID" id="113515584"/>
<dbReference type="InterPro" id="IPR001930">
    <property type="entry name" value="Peptidase_M1"/>
</dbReference>
<keyword evidence="8" id="KW-1003">Cell membrane</keyword>
<comment type="catalytic activity">
    <reaction evidence="1">
        <text>Release of N-terminal glutamate (and to a lesser extent aspartate) from a peptide.</text>
        <dbReference type="EC" id="3.4.11.7"/>
    </reaction>
</comment>
<dbReference type="SUPFAM" id="SSF55486">
    <property type="entry name" value="Metalloproteases ('zincins'), catalytic domain"/>
    <property type="match status" value="1"/>
</dbReference>
<dbReference type="Pfam" id="PF17900">
    <property type="entry name" value="Peptidase_M1_N"/>
    <property type="match status" value="1"/>
</dbReference>
<dbReference type="InterPro" id="IPR027268">
    <property type="entry name" value="Peptidase_M4/M1_CTD_sf"/>
</dbReference>
<dbReference type="GO" id="GO:0005615">
    <property type="term" value="C:extracellular space"/>
    <property type="evidence" value="ECO:0007669"/>
    <property type="project" value="TreeGrafter"/>
</dbReference>
<dbReference type="GO" id="GO:0005737">
    <property type="term" value="C:cytoplasm"/>
    <property type="evidence" value="ECO:0007669"/>
    <property type="project" value="TreeGrafter"/>
</dbReference>
<dbReference type="GO" id="GO:0043171">
    <property type="term" value="P:peptide catabolic process"/>
    <property type="evidence" value="ECO:0007669"/>
    <property type="project" value="TreeGrafter"/>
</dbReference>
<keyword evidence="18" id="KW-0482">Metalloprotease</keyword>
<feature type="binding site" evidence="24">
    <location>
        <position position="377"/>
    </location>
    <ligand>
        <name>Zn(2+)</name>
        <dbReference type="ChEBI" id="CHEBI:29105"/>
        <note>catalytic</note>
    </ligand>
</feature>
<comment type="cofactor">
    <cofactor evidence="24">
        <name>Zn(2+)</name>
        <dbReference type="ChEBI" id="CHEBI:29105"/>
    </cofactor>
    <text evidence="24">Binds 1 zinc ion per subunit.</text>
</comment>
<evidence type="ECO:0000256" key="5">
    <source>
        <dbReference type="ARBA" id="ARBA00011748"/>
    </source>
</evidence>
<feature type="domain" description="Aminopeptidase N-like N-terminal" evidence="29">
    <location>
        <begin position="71"/>
        <end position="262"/>
    </location>
</feature>
<evidence type="ECO:0000256" key="9">
    <source>
        <dbReference type="ARBA" id="ARBA00022622"/>
    </source>
</evidence>
<evidence type="ECO:0000256" key="8">
    <source>
        <dbReference type="ARBA" id="ARBA00022475"/>
    </source>
</evidence>
<keyword evidence="19" id="KW-0472">Membrane</keyword>
<keyword evidence="22" id="KW-0449">Lipoprotein</keyword>
<dbReference type="InterPro" id="IPR014782">
    <property type="entry name" value="Peptidase_M1_dom"/>
</dbReference>
<dbReference type="GO" id="GO:0008270">
    <property type="term" value="F:zinc ion binding"/>
    <property type="evidence" value="ECO:0007669"/>
    <property type="project" value="InterPro"/>
</dbReference>
<evidence type="ECO:0000256" key="15">
    <source>
        <dbReference type="ARBA" id="ARBA00022837"/>
    </source>
</evidence>
<evidence type="ECO:0000256" key="25">
    <source>
        <dbReference type="PIRSR" id="PIRSR634016-4"/>
    </source>
</evidence>
<evidence type="ECO:0000256" key="18">
    <source>
        <dbReference type="ARBA" id="ARBA00023049"/>
    </source>
</evidence>
<evidence type="ECO:0000256" key="17">
    <source>
        <dbReference type="ARBA" id="ARBA00022989"/>
    </source>
</evidence>
<keyword evidence="10" id="KW-0645">Protease</keyword>
<evidence type="ECO:0000256" key="10">
    <source>
        <dbReference type="ARBA" id="ARBA00022670"/>
    </source>
</evidence>
<dbReference type="Pfam" id="PF01433">
    <property type="entry name" value="Peptidase_M1"/>
    <property type="match status" value="1"/>
</dbReference>
<keyword evidence="13" id="KW-0378">Hydrolase</keyword>
<dbReference type="InterPro" id="IPR042097">
    <property type="entry name" value="Aminopeptidase_N-like_N_sf"/>
</dbReference>
<evidence type="ECO:0000259" key="28">
    <source>
        <dbReference type="Pfam" id="PF11838"/>
    </source>
</evidence>
<name>A0A6J3C5M4_GALME</name>
<feature type="signal peptide" evidence="26">
    <location>
        <begin position="1"/>
        <end position="19"/>
    </location>
</feature>
<dbReference type="InterPro" id="IPR034016">
    <property type="entry name" value="M1_APN-typ"/>
</dbReference>
<dbReference type="CDD" id="cd09601">
    <property type="entry name" value="M1_APN-Q_like"/>
    <property type="match status" value="1"/>
</dbReference>
<feature type="chain" id="PRO_5047474612" description="glutamyl aminopeptidase" evidence="26">
    <location>
        <begin position="20"/>
        <end position="1007"/>
    </location>
</feature>
<evidence type="ECO:0000256" key="20">
    <source>
        <dbReference type="ARBA" id="ARBA00023157"/>
    </source>
</evidence>
<evidence type="ECO:0000256" key="16">
    <source>
        <dbReference type="ARBA" id="ARBA00022968"/>
    </source>
</evidence>
<evidence type="ECO:0000256" key="23">
    <source>
        <dbReference type="PIRSR" id="PIRSR634016-1"/>
    </source>
</evidence>
<dbReference type="GO" id="GO:0070006">
    <property type="term" value="F:metalloaminopeptidase activity"/>
    <property type="evidence" value="ECO:0007669"/>
    <property type="project" value="TreeGrafter"/>
</dbReference>
<dbReference type="KEGG" id="gmw:113515584"/>
<dbReference type="PRINTS" id="PR00756">
    <property type="entry name" value="ALADIPTASE"/>
</dbReference>
<dbReference type="PANTHER" id="PTHR11533:SF276">
    <property type="entry name" value="GLUTAMYL AMINOPEPTIDASE"/>
    <property type="match status" value="1"/>
</dbReference>
<feature type="binding site" evidence="24">
    <location>
        <position position="373"/>
    </location>
    <ligand>
        <name>Zn(2+)</name>
        <dbReference type="ChEBI" id="CHEBI:29105"/>
        <note>catalytic</note>
    </ligand>
</feature>
<evidence type="ECO:0000313" key="30">
    <source>
        <dbReference type="Proteomes" id="UP001652740"/>
    </source>
</evidence>
<dbReference type="GO" id="GO:0098552">
    <property type="term" value="C:side of membrane"/>
    <property type="evidence" value="ECO:0007669"/>
    <property type="project" value="UniProtKB-KW"/>
</dbReference>
<evidence type="ECO:0000313" key="31">
    <source>
        <dbReference type="RefSeq" id="XP_031767696.2"/>
    </source>
</evidence>
<protein>
    <recommendedName>
        <fullName evidence="6">glutamyl aminopeptidase</fullName>
        <ecNumber evidence="6">3.4.11.7</ecNumber>
    </recommendedName>
</protein>
<keyword evidence="7" id="KW-0031">Aminopeptidase</keyword>
<gene>
    <name evidence="31" type="primary">LOC113515584</name>
</gene>
<accession>A0A6J3C5M4</accession>
<evidence type="ECO:0000259" key="27">
    <source>
        <dbReference type="Pfam" id="PF01433"/>
    </source>
</evidence>
<proteinExistence type="inferred from homology"/>
<dbReference type="SUPFAM" id="SSF63737">
    <property type="entry name" value="Leukotriene A4 hydrolase N-terminal domain"/>
    <property type="match status" value="1"/>
</dbReference>
<dbReference type="FunCoup" id="A0A6J3C5M4">
    <property type="interactions" value="81"/>
</dbReference>
<keyword evidence="12 24" id="KW-0479">Metal-binding</keyword>
<comment type="subcellular location">
    <subcellularLocation>
        <location evidence="3">Cell membrane</location>
        <topology evidence="3">Lipid-anchor</topology>
        <topology evidence="3">GPI-anchor</topology>
    </subcellularLocation>
    <subcellularLocation>
        <location evidence="2">Cell membrane</location>
        <topology evidence="2">Single-pass type II membrane protein</topology>
    </subcellularLocation>
</comment>
<evidence type="ECO:0000256" key="12">
    <source>
        <dbReference type="ARBA" id="ARBA00022723"/>
    </source>
</evidence>
<evidence type="ECO:0000256" key="21">
    <source>
        <dbReference type="ARBA" id="ARBA00023180"/>
    </source>
</evidence>
<feature type="active site" description="Proton acceptor" evidence="23">
    <location>
        <position position="374"/>
    </location>
</feature>
<dbReference type="GO" id="GO:0042277">
    <property type="term" value="F:peptide binding"/>
    <property type="evidence" value="ECO:0007669"/>
    <property type="project" value="TreeGrafter"/>
</dbReference>
<dbReference type="GO" id="GO:0016285">
    <property type="term" value="F:alanyl aminopeptidase activity"/>
    <property type="evidence" value="ECO:0007669"/>
    <property type="project" value="UniProtKB-EC"/>
</dbReference>
<dbReference type="Gene3D" id="1.10.390.10">
    <property type="entry name" value="Neutral Protease Domain 2"/>
    <property type="match status" value="1"/>
</dbReference>
<evidence type="ECO:0000256" key="22">
    <source>
        <dbReference type="ARBA" id="ARBA00023288"/>
    </source>
</evidence>
<evidence type="ECO:0000256" key="6">
    <source>
        <dbReference type="ARBA" id="ARBA00012567"/>
    </source>
</evidence>
<dbReference type="InParanoid" id="A0A6J3C5M4"/>
<keyword evidence="9" id="KW-0336">GPI-anchor</keyword>
<keyword evidence="17" id="KW-1133">Transmembrane helix</keyword>
<evidence type="ECO:0000256" key="19">
    <source>
        <dbReference type="ARBA" id="ARBA00023136"/>
    </source>
</evidence>
<evidence type="ECO:0000256" key="26">
    <source>
        <dbReference type="SAM" id="SignalP"/>
    </source>
</evidence>
<dbReference type="PANTHER" id="PTHR11533">
    <property type="entry name" value="PROTEASE M1 ZINC METALLOPROTEASE"/>
    <property type="match status" value="1"/>
</dbReference>
<feature type="site" description="Transition state stabilizer" evidence="25">
    <location>
        <position position="460"/>
    </location>
</feature>
<dbReference type="GO" id="GO:0005886">
    <property type="term" value="C:plasma membrane"/>
    <property type="evidence" value="ECO:0007669"/>
    <property type="project" value="UniProtKB-SubCell"/>
</dbReference>
<keyword evidence="11" id="KW-0812">Transmembrane</keyword>
<evidence type="ECO:0000256" key="14">
    <source>
        <dbReference type="ARBA" id="ARBA00022833"/>
    </source>
</evidence>